<proteinExistence type="predicted"/>
<accession>A0A9Q1EHB2</accession>
<organism evidence="1 2">
    <name type="scientific">Synaphobranchus kaupii</name>
    <name type="common">Kaup's arrowtooth eel</name>
    <dbReference type="NCBI Taxonomy" id="118154"/>
    <lineage>
        <taxon>Eukaryota</taxon>
        <taxon>Metazoa</taxon>
        <taxon>Chordata</taxon>
        <taxon>Craniata</taxon>
        <taxon>Vertebrata</taxon>
        <taxon>Euteleostomi</taxon>
        <taxon>Actinopterygii</taxon>
        <taxon>Neopterygii</taxon>
        <taxon>Teleostei</taxon>
        <taxon>Anguilliformes</taxon>
        <taxon>Synaphobranchidae</taxon>
        <taxon>Synaphobranchus</taxon>
    </lineage>
</organism>
<dbReference type="Proteomes" id="UP001152622">
    <property type="component" value="Chromosome 17"/>
</dbReference>
<reference evidence="1" key="1">
    <citation type="journal article" date="2023" name="Science">
        <title>Genome structures resolve the early diversification of teleost fishes.</title>
        <authorList>
            <person name="Parey E."/>
            <person name="Louis A."/>
            <person name="Montfort J."/>
            <person name="Bouchez O."/>
            <person name="Roques C."/>
            <person name="Iampietro C."/>
            <person name="Lluch J."/>
            <person name="Castinel A."/>
            <person name="Donnadieu C."/>
            <person name="Desvignes T."/>
            <person name="Floi Bucao C."/>
            <person name="Jouanno E."/>
            <person name="Wen M."/>
            <person name="Mejri S."/>
            <person name="Dirks R."/>
            <person name="Jansen H."/>
            <person name="Henkel C."/>
            <person name="Chen W.J."/>
            <person name="Zahm M."/>
            <person name="Cabau C."/>
            <person name="Klopp C."/>
            <person name="Thompson A.W."/>
            <person name="Robinson-Rechavi M."/>
            <person name="Braasch I."/>
            <person name="Lecointre G."/>
            <person name="Bobe J."/>
            <person name="Postlethwait J.H."/>
            <person name="Berthelot C."/>
            <person name="Roest Crollius H."/>
            <person name="Guiguen Y."/>
        </authorList>
    </citation>
    <scope>NUCLEOTIDE SEQUENCE</scope>
    <source>
        <strain evidence="1">WJC10195</strain>
    </source>
</reference>
<evidence type="ECO:0000313" key="2">
    <source>
        <dbReference type="Proteomes" id="UP001152622"/>
    </source>
</evidence>
<dbReference type="AlphaFoldDB" id="A0A9Q1EHB2"/>
<gene>
    <name evidence="1" type="ORF">SKAU_G00355580</name>
</gene>
<dbReference type="EMBL" id="JAINUF010000017">
    <property type="protein sequence ID" value="KAJ8338772.1"/>
    <property type="molecule type" value="Genomic_DNA"/>
</dbReference>
<name>A0A9Q1EHB2_SYNKA</name>
<comment type="caution">
    <text evidence="1">The sequence shown here is derived from an EMBL/GenBank/DDBJ whole genome shotgun (WGS) entry which is preliminary data.</text>
</comment>
<protein>
    <submittedName>
        <fullName evidence="1">Uncharacterized protein</fullName>
    </submittedName>
</protein>
<evidence type="ECO:0000313" key="1">
    <source>
        <dbReference type="EMBL" id="KAJ8338772.1"/>
    </source>
</evidence>
<keyword evidence="2" id="KW-1185">Reference proteome</keyword>
<sequence>MVLLREGVAGGQHLRGRGMLDRAGAALGFRSDRGGCFCFLFPGRRLVSRARPSDGVCVCGTAPLKSLLRDLGVELVCALEPLEL</sequence>